<name>A0A949JN63_9ACTN</name>
<dbReference type="PANTHER" id="PTHR30543:SF21">
    <property type="entry name" value="NAD(P)H-DEPENDENT FMN REDUCTASE LOT6"/>
    <property type="match status" value="1"/>
</dbReference>
<proteinExistence type="predicted"/>
<evidence type="ECO:0000259" key="1">
    <source>
        <dbReference type="Pfam" id="PF03358"/>
    </source>
</evidence>
<dbReference type="RefSeq" id="WP_211040316.1">
    <property type="nucleotide sequence ID" value="NZ_JAELVF020000001.1"/>
</dbReference>
<comment type="caution">
    <text evidence="2">The sequence shown here is derived from an EMBL/GenBank/DDBJ whole genome shotgun (WGS) entry which is preliminary data.</text>
</comment>
<dbReference type="PANTHER" id="PTHR30543">
    <property type="entry name" value="CHROMATE REDUCTASE"/>
    <property type="match status" value="1"/>
</dbReference>
<keyword evidence="3" id="KW-1185">Reference proteome</keyword>
<evidence type="ECO:0000313" key="3">
    <source>
        <dbReference type="Proteomes" id="UP000694501"/>
    </source>
</evidence>
<dbReference type="InterPro" id="IPR050712">
    <property type="entry name" value="NAD(P)H-dep_reductase"/>
</dbReference>
<dbReference type="InterPro" id="IPR005025">
    <property type="entry name" value="FMN_Rdtase-like_dom"/>
</dbReference>
<gene>
    <name evidence="2" type="ORF">JGS22_011305</name>
</gene>
<dbReference type="Gene3D" id="3.40.50.360">
    <property type="match status" value="1"/>
</dbReference>
<dbReference type="GO" id="GO:0010181">
    <property type="term" value="F:FMN binding"/>
    <property type="evidence" value="ECO:0007669"/>
    <property type="project" value="TreeGrafter"/>
</dbReference>
<dbReference type="SUPFAM" id="SSF52218">
    <property type="entry name" value="Flavoproteins"/>
    <property type="match status" value="1"/>
</dbReference>
<feature type="domain" description="NADPH-dependent FMN reductase-like" evidence="1">
    <location>
        <begin position="7"/>
        <end position="153"/>
    </location>
</feature>
<sequence>MKDDRLRLAVIIGSVREGRFGATVSRWFAREAERHGRFEVETVDLAENALPLVMPGPGGAVDPQSGRNRRALAEHLGAADAFVVVTPEYNHSFPAALKNTVDWFREEWRAKPVGLVSYGGQSGGIRAAEQLRQIFPEMHATTVRDAVSFHNVWEVFGEDGEPVDSEGSAAAAKGLLAQLDWWGSALRDARASRPYPA</sequence>
<dbReference type="InterPro" id="IPR029039">
    <property type="entry name" value="Flavoprotein-like_sf"/>
</dbReference>
<reference evidence="2" key="1">
    <citation type="submission" date="2021-06" db="EMBL/GenBank/DDBJ databases">
        <title>Sequencing of actinobacteria type strains.</title>
        <authorList>
            <person name="Nguyen G.-S."/>
            <person name="Wentzel A."/>
        </authorList>
    </citation>
    <scope>NUCLEOTIDE SEQUENCE</scope>
    <source>
        <strain evidence="2">P38-E01</strain>
    </source>
</reference>
<protein>
    <submittedName>
        <fullName evidence="2">NAD(P)H-dependent oxidoreductase</fullName>
    </submittedName>
</protein>
<dbReference type="Pfam" id="PF03358">
    <property type="entry name" value="FMN_red"/>
    <property type="match status" value="1"/>
</dbReference>
<evidence type="ECO:0000313" key="2">
    <source>
        <dbReference type="EMBL" id="MBU7598186.1"/>
    </source>
</evidence>
<dbReference type="GO" id="GO:0016491">
    <property type="term" value="F:oxidoreductase activity"/>
    <property type="evidence" value="ECO:0007669"/>
    <property type="project" value="InterPro"/>
</dbReference>
<organism evidence="2 3">
    <name type="scientific">Streptomyces tardus</name>
    <dbReference type="NCBI Taxonomy" id="2780544"/>
    <lineage>
        <taxon>Bacteria</taxon>
        <taxon>Bacillati</taxon>
        <taxon>Actinomycetota</taxon>
        <taxon>Actinomycetes</taxon>
        <taxon>Kitasatosporales</taxon>
        <taxon>Streptomycetaceae</taxon>
        <taxon>Streptomyces</taxon>
    </lineage>
</organism>
<accession>A0A949JN63</accession>
<dbReference type="Proteomes" id="UP000694501">
    <property type="component" value="Unassembled WGS sequence"/>
</dbReference>
<dbReference type="EMBL" id="JAELVF020000001">
    <property type="protein sequence ID" value="MBU7598186.1"/>
    <property type="molecule type" value="Genomic_DNA"/>
</dbReference>
<dbReference type="GO" id="GO:0005829">
    <property type="term" value="C:cytosol"/>
    <property type="evidence" value="ECO:0007669"/>
    <property type="project" value="TreeGrafter"/>
</dbReference>
<dbReference type="AlphaFoldDB" id="A0A949JN63"/>